<gene>
    <name evidence="1" type="ORF">KIN20_037081</name>
</gene>
<organism evidence="1 2">
    <name type="scientific">Parelaphostrongylus tenuis</name>
    <name type="common">Meningeal worm</name>
    <dbReference type="NCBI Taxonomy" id="148309"/>
    <lineage>
        <taxon>Eukaryota</taxon>
        <taxon>Metazoa</taxon>
        <taxon>Ecdysozoa</taxon>
        <taxon>Nematoda</taxon>
        <taxon>Chromadorea</taxon>
        <taxon>Rhabditida</taxon>
        <taxon>Rhabditina</taxon>
        <taxon>Rhabditomorpha</taxon>
        <taxon>Strongyloidea</taxon>
        <taxon>Metastrongylidae</taxon>
        <taxon>Parelaphostrongylus</taxon>
    </lineage>
</organism>
<feature type="non-terminal residue" evidence="1">
    <location>
        <position position="1"/>
    </location>
</feature>
<evidence type="ECO:0000313" key="1">
    <source>
        <dbReference type="EMBL" id="KAJ1374397.1"/>
    </source>
</evidence>
<evidence type="ECO:0000313" key="2">
    <source>
        <dbReference type="Proteomes" id="UP001196413"/>
    </source>
</evidence>
<sequence length="65" mass="7339">LLMLPVRSKKSCRVLGSVESHTTRITKGQYKMDIPKLMKLSGSNSATRRKLRPTTVENIRLPSVE</sequence>
<protein>
    <submittedName>
        <fullName evidence="1">Uncharacterized protein</fullName>
    </submittedName>
</protein>
<keyword evidence="2" id="KW-1185">Reference proteome</keyword>
<dbReference type="EMBL" id="JAHQIW010007458">
    <property type="protein sequence ID" value="KAJ1374397.1"/>
    <property type="molecule type" value="Genomic_DNA"/>
</dbReference>
<comment type="caution">
    <text evidence="1">The sequence shown here is derived from an EMBL/GenBank/DDBJ whole genome shotgun (WGS) entry which is preliminary data.</text>
</comment>
<proteinExistence type="predicted"/>
<name>A0AAD5RDV5_PARTN</name>
<dbReference type="Proteomes" id="UP001196413">
    <property type="component" value="Unassembled WGS sequence"/>
</dbReference>
<reference evidence="1" key="1">
    <citation type="submission" date="2021-06" db="EMBL/GenBank/DDBJ databases">
        <title>Parelaphostrongylus tenuis whole genome reference sequence.</title>
        <authorList>
            <person name="Garwood T.J."/>
            <person name="Larsen P.A."/>
            <person name="Fountain-Jones N.M."/>
            <person name="Garbe J.R."/>
            <person name="Macchietto M.G."/>
            <person name="Kania S.A."/>
            <person name="Gerhold R.W."/>
            <person name="Richards J.E."/>
            <person name="Wolf T.M."/>
        </authorList>
    </citation>
    <scope>NUCLEOTIDE SEQUENCE</scope>
    <source>
        <strain evidence="1">MNPRO001-30</strain>
        <tissue evidence="1">Meninges</tissue>
    </source>
</reference>
<dbReference type="AlphaFoldDB" id="A0AAD5RDV5"/>
<accession>A0AAD5RDV5</accession>